<dbReference type="PANTHER" id="PTHR16017:SF0">
    <property type="entry name" value="WD REPEAT-CONTAINING PROTEIN 70"/>
    <property type="match status" value="1"/>
</dbReference>
<dbReference type="InterPro" id="IPR015943">
    <property type="entry name" value="WD40/YVTN_repeat-like_dom_sf"/>
</dbReference>
<dbReference type="PANTHER" id="PTHR16017">
    <property type="entry name" value="GASTRULATION DEFECTIVE PROTEIN 1-RELATED"/>
    <property type="match status" value="1"/>
</dbReference>
<feature type="repeat" description="WD" evidence="4">
    <location>
        <begin position="272"/>
        <end position="304"/>
    </location>
</feature>
<evidence type="ECO:0008006" key="8">
    <source>
        <dbReference type="Google" id="ProtNLM"/>
    </source>
</evidence>
<feature type="repeat" description="WD" evidence="4">
    <location>
        <begin position="333"/>
        <end position="353"/>
    </location>
</feature>
<evidence type="ECO:0000256" key="2">
    <source>
        <dbReference type="ARBA" id="ARBA00022737"/>
    </source>
</evidence>
<feature type="region of interest" description="Disordered" evidence="5">
    <location>
        <begin position="531"/>
        <end position="570"/>
    </location>
</feature>
<feature type="region of interest" description="Disordered" evidence="5">
    <location>
        <begin position="584"/>
        <end position="615"/>
    </location>
</feature>
<evidence type="ECO:0000256" key="3">
    <source>
        <dbReference type="ARBA" id="ARBA00038343"/>
    </source>
</evidence>
<feature type="region of interest" description="Disordered" evidence="5">
    <location>
        <begin position="102"/>
        <end position="158"/>
    </location>
</feature>
<evidence type="ECO:0000256" key="5">
    <source>
        <dbReference type="SAM" id="MobiDB-lite"/>
    </source>
</evidence>
<reference evidence="6" key="1">
    <citation type="submission" date="2013-04" db="EMBL/GenBank/DDBJ databases">
        <authorList>
            <person name="Qu J."/>
            <person name="Murali S.C."/>
            <person name="Bandaranaike D."/>
            <person name="Bellair M."/>
            <person name="Blankenburg K."/>
            <person name="Chao H."/>
            <person name="Dinh H."/>
            <person name="Doddapaneni H."/>
            <person name="Downs B."/>
            <person name="Dugan-Rocha S."/>
            <person name="Elkadiri S."/>
            <person name="Gnanaolivu R.D."/>
            <person name="Hernandez B."/>
            <person name="Javaid M."/>
            <person name="Jayaseelan J.C."/>
            <person name="Lee S."/>
            <person name="Li M."/>
            <person name="Ming W."/>
            <person name="Munidasa M."/>
            <person name="Muniz J."/>
            <person name="Nguyen L."/>
            <person name="Ongeri F."/>
            <person name="Osuji N."/>
            <person name="Pu L.-L."/>
            <person name="Puazo M."/>
            <person name="Qu C."/>
            <person name="Quiroz J."/>
            <person name="Raj R."/>
            <person name="Weissenberger G."/>
            <person name="Xin Y."/>
            <person name="Zou X."/>
            <person name="Han Y."/>
            <person name="Richards S."/>
            <person name="Worley K."/>
            <person name="Muzny D."/>
            <person name="Gibbs R."/>
        </authorList>
    </citation>
    <scope>NUCLEOTIDE SEQUENCE</scope>
    <source>
        <strain evidence="6">Sampled in the wild</strain>
    </source>
</reference>
<gene>
    <name evidence="6" type="ORF">J437_LFUL014188</name>
</gene>
<dbReference type="Gene3D" id="2.130.10.10">
    <property type="entry name" value="YVTN repeat-like/Quinoprotein amine dehydrogenase"/>
    <property type="match status" value="1"/>
</dbReference>
<organism evidence="6 7">
    <name type="scientific">Ladona fulva</name>
    <name type="common">Scarce chaser dragonfly</name>
    <name type="synonym">Libellula fulva</name>
    <dbReference type="NCBI Taxonomy" id="123851"/>
    <lineage>
        <taxon>Eukaryota</taxon>
        <taxon>Metazoa</taxon>
        <taxon>Ecdysozoa</taxon>
        <taxon>Arthropoda</taxon>
        <taxon>Hexapoda</taxon>
        <taxon>Insecta</taxon>
        <taxon>Pterygota</taxon>
        <taxon>Palaeoptera</taxon>
        <taxon>Odonata</taxon>
        <taxon>Epiprocta</taxon>
        <taxon>Anisoptera</taxon>
        <taxon>Libelluloidea</taxon>
        <taxon>Libellulidae</taxon>
        <taxon>Ladona</taxon>
    </lineage>
</organism>
<keyword evidence="1 4" id="KW-0853">WD repeat</keyword>
<dbReference type="Pfam" id="PF00400">
    <property type="entry name" value="WD40"/>
    <property type="match status" value="4"/>
</dbReference>
<dbReference type="FunFam" id="2.130.10.10:FF:001319">
    <property type="entry name" value="Gastrulation defective protein 1"/>
    <property type="match status" value="1"/>
</dbReference>
<comment type="similarity">
    <text evidence="3">Belongs to the WD repeat GAD-1 family.</text>
</comment>
<evidence type="ECO:0000256" key="1">
    <source>
        <dbReference type="ARBA" id="ARBA00022574"/>
    </source>
</evidence>
<dbReference type="Proteomes" id="UP000792457">
    <property type="component" value="Unassembled WGS sequence"/>
</dbReference>
<feature type="compositionally biased region" description="Basic and acidic residues" evidence="5">
    <location>
        <begin position="1"/>
        <end position="15"/>
    </location>
</feature>
<dbReference type="InterPro" id="IPR001680">
    <property type="entry name" value="WD40_rpt"/>
</dbReference>
<keyword evidence="7" id="KW-1185">Reference proteome</keyword>
<evidence type="ECO:0000313" key="7">
    <source>
        <dbReference type="Proteomes" id="UP000792457"/>
    </source>
</evidence>
<dbReference type="InterPro" id="IPR036322">
    <property type="entry name" value="WD40_repeat_dom_sf"/>
</dbReference>
<comment type="caution">
    <text evidence="6">The sequence shown here is derived from an EMBL/GenBank/DDBJ whole genome shotgun (WGS) entry which is preliminary data.</text>
</comment>
<dbReference type="PROSITE" id="PS50082">
    <property type="entry name" value="WD_REPEATS_2"/>
    <property type="match status" value="3"/>
</dbReference>
<sequence>MESPRGPRVENKDKLPATAEQNTGFGVFGLPKARDDEGTNSSVMYNTENGIEKRKEELIIEERPLVSSSKNLHKKAKTFDFHEVLETAMLEARKHFDAMEIPKQSLGEASDGALKKEKDEAKPADTNINVTNKEGGNIDVKSGDMDESDLSDDESGELPSNWIPSSSEVTLNHGLRAVCALAVDPAGARLASGSIDYEVRFWDFAGMDASLQSFRHLRPCENHPIRALHYSMTGDHILVISGSSQALVLDRDGFEVAHCAKGDQYIADMARTKGHVASINSGYWNPRIKEEFVTCSIDGTCRIWLTEQPQCHNRIIKTRDKSGLKTVPTSCCYSRDGKYIACGCLDGSIQIWDQRKHITPSLLLREAHAKNEDISCIAYSYAGNLMGTRSCDSTMKLFDVRSFKKPIHVATDLFSRYQTTDCVFSPDDTLLITGISIPKAKGQGKVLVYNCNTFEVVNEIAVTDSHVIKTLWHPKLNQIIVGCGNGLVKVYYDNDRSLRGAKLCASKARKKSKQVEVVAAQQIITPHALPMFRQDKPKSVRKQMEKDRQDPTKSRRPDLPITAGQGGRVAASGGTLSSFVIRNLGLRPNQKPFSSQKILSKRRRMKITRKPKPNE</sequence>
<feature type="repeat" description="WD" evidence="4">
    <location>
        <begin position="171"/>
        <end position="203"/>
    </location>
</feature>
<feature type="compositionally biased region" description="Basic and acidic residues" evidence="5">
    <location>
        <begin position="113"/>
        <end position="123"/>
    </location>
</feature>
<dbReference type="InterPro" id="IPR051858">
    <property type="entry name" value="WD_repeat_GAD-1"/>
</dbReference>
<dbReference type="GO" id="GO:0035861">
    <property type="term" value="C:site of double-strand break"/>
    <property type="evidence" value="ECO:0007669"/>
    <property type="project" value="TreeGrafter"/>
</dbReference>
<accession>A0A8K0P628</accession>
<evidence type="ECO:0000256" key="4">
    <source>
        <dbReference type="PROSITE-ProRule" id="PRU00221"/>
    </source>
</evidence>
<dbReference type="GO" id="GO:0005634">
    <property type="term" value="C:nucleus"/>
    <property type="evidence" value="ECO:0007669"/>
    <property type="project" value="TreeGrafter"/>
</dbReference>
<dbReference type="SMART" id="SM00320">
    <property type="entry name" value="WD40"/>
    <property type="match status" value="6"/>
</dbReference>
<protein>
    <recommendedName>
        <fullName evidence="8">WD repeat-containing protein 70</fullName>
    </recommendedName>
</protein>
<dbReference type="EMBL" id="KZ308813">
    <property type="protein sequence ID" value="KAG8234442.1"/>
    <property type="molecule type" value="Genomic_DNA"/>
</dbReference>
<dbReference type="OrthoDB" id="10264376at2759"/>
<feature type="compositionally biased region" description="Basic residues" evidence="5">
    <location>
        <begin position="599"/>
        <end position="615"/>
    </location>
</feature>
<dbReference type="AlphaFoldDB" id="A0A8K0P628"/>
<feature type="region of interest" description="Disordered" evidence="5">
    <location>
        <begin position="1"/>
        <end position="48"/>
    </location>
</feature>
<dbReference type="SUPFAM" id="SSF50978">
    <property type="entry name" value="WD40 repeat-like"/>
    <property type="match status" value="1"/>
</dbReference>
<proteinExistence type="inferred from homology"/>
<feature type="compositionally biased region" description="Basic and acidic residues" evidence="5">
    <location>
        <begin position="533"/>
        <end position="558"/>
    </location>
</feature>
<name>A0A8K0P628_LADFU</name>
<evidence type="ECO:0000313" key="6">
    <source>
        <dbReference type="EMBL" id="KAG8234442.1"/>
    </source>
</evidence>
<feature type="compositionally biased region" description="Acidic residues" evidence="5">
    <location>
        <begin position="145"/>
        <end position="156"/>
    </location>
</feature>
<keyword evidence="2" id="KW-0677">Repeat</keyword>
<feature type="compositionally biased region" description="Polar residues" evidence="5">
    <location>
        <begin position="39"/>
        <end position="48"/>
    </location>
</feature>
<reference evidence="6" key="2">
    <citation type="submission" date="2017-10" db="EMBL/GenBank/DDBJ databases">
        <title>Ladona fulva Genome sequencing and assembly.</title>
        <authorList>
            <person name="Murali S."/>
            <person name="Richards S."/>
            <person name="Bandaranaike D."/>
            <person name="Bellair M."/>
            <person name="Blankenburg K."/>
            <person name="Chao H."/>
            <person name="Dinh H."/>
            <person name="Doddapaneni H."/>
            <person name="Dugan-Rocha S."/>
            <person name="Elkadiri S."/>
            <person name="Gnanaolivu R."/>
            <person name="Hernandez B."/>
            <person name="Skinner E."/>
            <person name="Javaid M."/>
            <person name="Lee S."/>
            <person name="Li M."/>
            <person name="Ming W."/>
            <person name="Munidasa M."/>
            <person name="Muniz J."/>
            <person name="Nguyen L."/>
            <person name="Hughes D."/>
            <person name="Osuji N."/>
            <person name="Pu L.-L."/>
            <person name="Puazo M."/>
            <person name="Qu C."/>
            <person name="Quiroz J."/>
            <person name="Raj R."/>
            <person name="Weissenberger G."/>
            <person name="Xin Y."/>
            <person name="Zou X."/>
            <person name="Han Y."/>
            <person name="Worley K."/>
            <person name="Muzny D."/>
            <person name="Gibbs R."/>
        </authorList>
    </citation>
    <scope>NUCLEOTIDE SEQUENCE</scope>
    <source>
        <strain evidence="6">Sampled in the wild</strain>
    </source>
</reference>